<reference evidence="2 3" key="1">
    <citation type="submission" date="2019-12" db="EMBL/GenBank/DDBJ databases">
        <title>Paraburkholderia acidiphila 7Q-K02 sp. nov and Paraburkholderia acidisoli DHF22 sp. nov., two strains isolated from forest soil.</title>
        <authorList>
            <person name="Gao Z."/>
            <person name="Qiu L."/>
        </authorList>
    </citation>
    <scope>NUCLEOTIDE SEQUENCE [LARGE SCALE GENOMIC DNA]</scope>
    <source>
        <strain evidence="2 3">DHF22</strain>
    </source>
</reference>
<feature type="transmembrane region" description="Helical" evidence="1">
    <location>
        <begin position="12"/>
        <end position="32"/>
    </location>
</feature>
<gene>
    <name evidence="2" type="ORF">FAZ98_10925</name>
</gene>
<dbReference type="RefSeq" id="WP_158951228.1">
    <property type="nucleotide sequence ID" value="NZ_CP046913.1"/>
</dbReference>
<sequence>MKRPNGNAARGSTLLEVAIALGIMALCGLGLINTQLGLARHAQLAAARERAAFAADALAESACLSVLSGTSGTSAATGAAAAERWKTLASGIVPEGKLTAAGVGGDVSVASLTWRATSFMSMASAPAVSHSASCAEASVPAGRDCLAVAFLR</sequence>
<keyword evidence="1" id="KW-0812">Transmembrane</keyword>
<protein>
    <recommendedName>
        <fullName evidence="4">Type IV pilus assembly protein PilV</fullName>
    </recommendedName>
</protein>
<name>A0A7Z2GIQ1_9BURK</name>
<evidence type="ECO:0000313" key="3">
    <source>
        <dbReference type="Proteomes" id="UP000433577"/>
    </source>
</evidence>
<dbReference type="Proteomes" id="UP000433577">
    <property type="component" value="Chromosome 1"/>
</dbReference>
<organism evidence="2 3">
    <name type="scientific">Paraburkholderia acidisoli</name>
    <dbReference type="NCBI Taxonomy" id="2571748"/>
    <lineage>
        <taxon>Bacteria</taxon>
        <taxon>Pseudomonadati</taxon>
        <taxon>Pseudomonadota</taxon>
        <taxon>Betaproteobacteria</taxon>
        <taxon>Burkholderiales</taxon>
        <taxon>Burkholderiaceae</taxon>
        <taxon>Paraburkholderia</taxon>
    </lineage>
</organism>
<evidence type="ECO:0000313" key="2">
    <source>
        <dbReference type="EMBL" id="QGZ62200.1"/>
    </source>
</evidence>
<keyword evidence="3" id="KW-1185">Reference proteome</keyword>
<accession>A0A7Z2GIQ1</accession>
<dbReference type="AlphaFoldDB" id="A0A7Z2GIQ1"/>
<proteinExistence type="predicted"/>
<dbReference type="OrthoDB" id="9102890at2"/>
<evidence type="ECO:0008006" key="4">
    <source>
        <dbReference type="Google" id="ProtNLM"/>
    </source>
</evidence>
<evidence type="ECO:0000256" key="1">
    <source>
        <dbReference type="SAM" id="Phobius"/>
    </source>
</evidence>
<keyword evidence="1" id="KW-0472">Membrane</keyword>
<keyword evidence="1" id="KW-1133">Transmembrane helix</keyword>
<dbReference type="EMBL" id="CP046913">
    <property type="protein sequence ID" value="QGZ62200.1"/>
    <property type="molecule type" value="Genomic_DNA"/>
</dbReference>
<dbReference type="KEGG" id="pacs:FAZ98_10925"/>